<evidence type="ECO:0000256" key="1">
    <source>
        <dbReference type="ARBA" id="ARBA00022737"/>
    </source>
</evidence>
<feature type="compositionally biased region" description="Basic and acidic residues" evidence="3">
    <location>
        <begin position="438"/>
        <end position="448"/>
    </location>
</feature>
<proteinExistence type="predicted"/>
<name>A0A1J4K013_9EUKA</name>
<feature type="region of interest" description="Disordered" evidence="3">
    <location>
        <begin position="346"/>
        <end position="448"/>
    </location>
</feature>
<reference evidence="4" key="1">
    <citation type="submission" date="2016-10" db="EMBL/GenBank/DDBJ databases">
        <authorList>
            <person name="Benchimol M."/>
            <person name="Almeida L.G."/>
            <person name="Vasconcelos A.T."/>
            <person name="Perreira-Neves A."/>
            <person name="Rosa I.A."/>
            <person name="Tasca T."/>
            <person name="Bogo M.R."/>
            <person name="de Souza W."/>
        </authorList>
    </citation>
    <scope>NUCLEOTIDE SEQUENCE [LARGE SCALE GENOMIC DNA]</scope>
    <source>
        <strain evidence="4">K</strain>
    </source>
</reference>
<dbReference type="EMBL" id="MLAK01000850">
    <property type="protein sequence ID" value="OHT02845.1"/>
    <property type="molecule type" value="Genomic_DNA"/>
</dbReference>
<comment type="caution">
    <text evidence="4">The sequence shown here is derived from an EMBL/GenBank/DDBJ whole genome shotgun (WGS) entry which is preliminary data.</text>
</comment>
<dbReference type="GeneID" id="94841755"/>
<dbReference type="VEuPathDB" id="TrichDB:TRFO_29918"/>
<feature type="compositionally biased region" description="Polar residues" evidence="3">
    <location>
        <begin position="411"/>
        <end position="437"/>
    </location>
</feature>
<dbReference type="AlphaFoldDB" id="A0A1J4K013"/>
<dbReference type="OrthoDB" id="19174at2759"/>
<dbReference type="Pfam" id="PF12796">
    <property type="entry name" value="Ank_2"/>
    <property type="match status" value="1"/>
</dbReference>
<dbReference type="SUPFAM" id="SSF48403">
    <property type="entry name" value="Ankyrin repeat"/>
    <property type="match status" value="1"/>
</dbReference>
<dbReference type="Gene3D" id="1.25.40.20">
    <property type="entry name" value="Ankyrin repeat-containing domain"/>
    <property type="match status" value="1"/>
</dbReference>
<protein>
    <submittedName>
        <fullName evidence="4">Uncharacterized protein</fullName>
    </submittedName>
</protein>
<dbReference type="PANTHER" id="PTHR24198:SF165">
    <property type="entry name" value="ANKYRIN REPEAT-CONTAINING PROTEIN-RELATED"/>
    <property type="match status" value="1"/>
</dbReference>
<organism evidence="4 5">
    <name type="scientific">Tritrichomonas foetus</name>
    <dbReference type="NCBI Taxonomy" id="1144522"/>
    <lineage>
        <taxon>Eukaryota</taxon>
        <taxon>Metamonada</taxon>
        <taxon>Parabasalia</taxon>
        <taxon>Tritrichomonadida</taxon>
        <taxon>Tritrichomonadidae</taxon>
        <taxon>Tritrichomonas</taxon>
    </lineage>
</organism>
<keyword evidence="5" id="KW-1185">Reference proteome</keyword>
<dbReference type="InterPro" id="IPR036770">
    <property type="entry name" value="Ankyrin_rpt-contain_sf"/>
</dbReference>
<dbReference type="SMART" id="SM00248">
    <property type="entry name" value="ANK"/>
    <property type="match status" value="7"/>
</dbReference>
<dbReference type="InterPro" id="IPR002110">
    <property type="entry name" value="Ankyrin_rpt"/>
</dbReference>
<evidence type="ECO:0000256" key="3">
    <source>
        <dbReference type="SAM" id="MobiDB-lite"/>
    </source>
</evidence>
<evidence type="ECO:0000313" key="5">
    <source>
        <dbReference type="Proteomes" id="UP000179807"/>
    </source>
</evidence>
<evidence type="ECO:0000313" key="4">
    <source>
        <dbReference type="EMBL" id="OHT02845.1"/>
    </source>
</evidence>
<keyword evidence="2" id="KW-0040">ANK repeat</keyword>
<sequence>MRSGHFDSQFVIPYSLYTPTVYPFYDPTLIQFAAFNAAKTIFTVLASLEDANLCVRNETQLSLANFAVAGGNEDIINYLMENQTTQSEFFIEALQSAAKYHRNQLFMKIFKSLKKHKQKEIVNDEPNISKEKLKEKLKEKILNELNKYGPALDTLFNCCVTEENVELILFLVEHNLIDVNQKGLFDFSPLHVAINYKSSPIIFDLLFSIENIDLNIRDMQGYTLLFVAVENEDLDLIKNLIEKRNKVDFESVDDFGRTALFLATEKNNEEILNLLLKTNKFDLDKTDKFGQTVVHTAVFYNSLKALEILLNTDQTNLQIADLNGRTPHQLACQKNNKQAADIITHYRRDESSDPDSSIEEEEEEEGNNEEEDEEEEEEEEEEEDEEEEDHRENVEIQKRCKTLQMLKQMKTESPSLKNEKLTQPQKDNINNESCVSETSDKENSIEIE</sequence>
<dbReference type="PANTHER" id="PTHR24198">
    <property type="entry name" value="ANKYRIN REPEAT AND PROTEIN KINASE DOMAIN-CONTAINING PROTEIN"/>
    <property type="match status" value="1"/>
</dbReference>
<accession>A0A1J4K013</accession>
<keyword evidence="1" id="KW-0677">Repeat</keyword>
<feature type="compositionally biased region" description="Acidic residues" evidence="3">
    <location>
        <begin position="352"/>
        <end position="389"/>
    </location>
</feature>
<gene>
    <name evidence="4" type="ORF">TRFO_29918</name>
</gene>
<dbReference type="RefSeq" id="XP_068355981.1">
    <property type="nucleotide sequence ID" value="XM_068507051.1"/>
</dbReference>
<evidence type="ECO:0000256" key="2">
    <source>
        <dbReference type="ARBA" id="ARBA00023043"/>
    </source>
</evidence>
<dbReference type="Proteomes" id="UP000179807">
    <property type="component" value="Unassembled WGS sequence"/>
</dbReference>